<keyword evidence="6" id="KW-0963">Cytoplasm</keyword>
<evidence type="ECO:0000256" key="8">
    <source>
        <dbReference type="ARBA" id="ARBA00022695"/>
    </source>
</evidence>
<dbReference type="EMBL" id="CP040089">
    <property type="protein sequence ID" value="QGA80774.1"/>
    <property type="molecule type" value="Genomic_DNA"/>
</dbReference>
<keyword evidence="18" id="KW-1185">Reference proteome</keyword>
<evidence type="ECO:0000256" key="13">
    <source>
        <dbReference type="ARBA" id="ARBA00048552"/>
    </source>
</evidence>
<dbReference type="Gene3D" id="2.40.50.150">
    <property type="match status" value="1"/>
</dbReference>
<evidence type="ECO:0000259" key="14">
    <source>
        <dbReference type="Pfam" id="PF00562"/>
    </source>
</evidence>
<dbReference type="GO" id="GO:0000428">
    <property type="term" value="C:DNA-directed RNA polymerase complex"/>
    <property type="evidence" value="ECO:0007669"/>
    <property type="project" value="UniProtKB-KW"/>
</dbReference>
<dbReference type="Pfam" id="PF00562">
    <property type="entry name" value="RNA_pol_Rpb2_6"/>
    <property type="match status" value="1"/>
</dbReference>
<evidence type="ECO:0000256" key="2">
    <source>
        <dbReference type="ARBA" id="ARBA00004496"/>
    </source>
</evidence>
<comment type="cofactor">
    <cofactor evidence="1">
        <name>Zn(2+)</name>
        <dbReference type="ChEBI" id="CHEBI:29105"/>
    </cofactor>
</comment>
<evidence type="ECO:0000256" key="11">
    <source>
        <dbReference type="ARBA" id="ARBA00023125"/>
    </source>
</evidence>
<dbReference type="InterPro" id="IPR019969">
    <property type="entry name" value="RNAP_Rpo2"/>
</dbReference>
<organism evidence="17 18">
    <name type="scientific">Candidatus Nanohalobium constans</name>
    <dbReference type="NCBI Taxonomy" id="2565781"/>
    <lineage>
        <taxon>Archaea</taxon>
        <taxon>Candidatus Nanohalarchaeota</taxon>
        <taxon>Candidatus Nanohalobia</taxon>
        <taxon>Candidatus Nanohalobiales</taxon>
        <taxon>Candidatus Nanohalobiaceae</taxon>
        <taxon>Candidatus Nanohalobium</taxon>
    </lineage>
</organism>
<dbReference type="Pfam" id="PF04560">
    <property type="entry name" value="RNA_pol_Rpb2_7"/>
    <property type="match status" value="1"/>
</dbReference>
<dbReference type="InterPro" id="IPR007646">
    <property type="entry name" value="RNA_pol_Rpb2_4"/>
</dbReference>
<dbReference type="GO" id="GO:0008270">
    <property type="term" value="F:zinc ion binding"/>
    <property type="evidence" value="ECO:0007669"/>
    <property type="project" value="InterPro"/>
</dbReference>
<feature type="domain" description="RNA polymerase Rpb2" evidence="15">
    <location>
        <begin position="508"/>
        <end position="596"/>
    </location>
</feature>
<dbReference type="Gene3D" id="3.90.1070.20">
    <property type="match status" value="1"/>
</dbReference>
<evidence type="ECO:0000256" key="3">
    <source>
        <dbReference type="ARBA" id="ARBA00006835"/>
    </source>
</evidence>
<keyword evidence="7 17" id="KW-0808">Transferase</keyword>
<comment type="subcellular location">
    <subcellularLocation>
        <location evidence="2">Cytoplasm</location>
    </subcellularLocation>
</comment>
<dbReference type="InterPro" id="IPR007641">
    <property type="entry name" value="RNA_pol_Rpb2_7"/>
</dbReference>
<evidence type="ECO:0000256" key="9">
    <source>
        <dbReference type="ARBA" id="ARBA00022723"/>
    </source>
</evidence>
<evidence type="ECO:0000256" key="7">
    <source>
        <dbReference type="ARBA" id="ARBA00022679"/>
    </source>
</evidence>
<protein>
    <recommendedName>
        <fullName evidence="4">DNA-directed RNA polymerase</fullName>
        <ecNumber evidence="4">2.7.7.6</ecNumber>
    </recommendedName>
</protein>
<evidence type="ECO:0000256" key="5">
    <source>
        <dbReference type="ARBA" id="ARBA00022478"/>
    </source>
</evidence>
<accession>A0A5Q0UGQ6</accession>
<dbReference type="SUPFAM" id="SSF64484">
    <property type="entry name" value="beta and beta-prime subunits of DNA dependent RNA-polymerase"/>
    <property type="match status" value="1"/>
</dbReference>
<dbReference type="PANTHER" id="PTHR20856">
    <property type="entry name" value="DNA-DIRECTED RNA POLYMERASE I SUBUNIT 2"/>
    <property type="match status" value="1"/>
</dbReference>
<evidence type="ECO:0000256" key="10">
    <source>
        <dbReference type="ARBA" id="ARBA00022833"/>
    </source>
</evidence>
<evidence type="ECO:0000313" key="17">
    <source>
        <dbReference type="EMBL" id="QGA80774.1"/>
    </source>
</evidence>
<dbReference type="OrthoDB" id="6009at2157"/>
<proteinExistence type="inferred from homology"/>
<feature type="domain" description="RNA polymerase Rpb2" evidence="16">
    <location>
        <begin position="4"/>
        <end position="65"/>
    </location>
</feature>
<dbReference type="EC" id="2.7.7.6" evidence="4"/>
<comment type="catalytic activity">
    <reaction evidence="13">
        <text>RNA(n) + a ribonucleoside 5'-triphosphate = RNA(n+1) + diphosphate</text>
        <dbReference type="Rhea" id="RHEA:21248"/>
        <dbReference type="Rhea" id="RHEA-COMP:14527"/>
        <dbReference type="Rhea" id="RHEA-COMP:17342"/>
        <dbReference type="ChEBI" id="CHEBI:33019"/>
        <dbReference type="ChEBI" id="CHEBI:61557"/>
        <dbReference type="ChEBI" id="CHEBI:140395"/>
        <dbReference type="EC" id="2.7.7.6"/>
    </reaction>
</comment>
<dbReference type="NCBIfam" id="TIGR03670">
    <property type="entry name" value="rpoB_arch"/>
    <property type="match status" value="1"/>
</dbReference>
<evidence type="ECO:0000256" key="12">
    <source>
        <dbReference type="ARBA" id="ARBA00023163"/>
    </source>
</evidence>
<evidence type="ECO:0000256" key="4">
    <source>
        <dbReference type="ARBA" id="ARBA00012418"/>
    </source>
</evidence>
<keyword evidence="11" id="KW-0238">DNA-binding</keyword>
<dbReference type="Gene3D" id="2.40.270.10">
    <property type="entry name" value="DNA-directed RNA polymerase, subunit 2, domain 6"/>
    <property type="match status" value="1"/>
</dbReference>
<feature type="domain" description="DNA-directed RNA polymerase subunit 2 hybrid-binding" evidence="14">
    <location>
        <begin position="134"/>
        <end position="506"/>
    </location>
</feature>
<dbReference type="GO" id="GO:0003899">
    <property type="term" value="F:DNA-directed RNA polymerase activity"/>
    <property type="evidence" value="ECO:0007669"/>
    <property type="project" value="UniProtKB-EC"/>
</dbReference>
<evidence type="ECO:0000313" key="18">
    <source>
        <dbReference type="Proteomes" id="UP000377803"/>
    </source>
</evidence>
<dbReference type="Pfam" id="PF04566">
    <property type="entry name" value="RNA_pol_Rpb2_4"/>
    <property type="match status" value="1"/>
</dbReference>
<gene>
    <name evidence="17" type="primary">rpoB1</name>
    <name evidence="17" type="ORF">LC1Nh_0891</name>
</gene>
<evidence type="ECO:0000259" key="16">
    <source>
        <dbReference type="Pfam" id="PF04566"/>
    </source>
</evidence>
<dbReference type="KEGG" id="ncon:LC1Nh_0891"/>
<dbReference type="InterPro" id="IPR007120">
    <property type="entry name" value="DNA-dir_RNAP_su2_dom"/>
</dbReference>
<dbReference type="PROSITE" id="PS01166">
    <property type="entry name" value="RNA_POL_BETA"/>
    <property type="match status" value="1"/>
</dbReference>
<comment type="similarity">
    <text evidence="3">Belongs to the RNA polymerase beta chain family.</text>
</comment>
<reference evidence="18" key="1">
    <citation type="submission" date="2019-05" db="EMBL/GenBank/DDBJ databases">
        <title>Candidatus Nanohalobium constans, a novel model system to study the DPANN nano-sized archaea: genomic and physiological characterization of a nanoarchaeon co-cultured with its chitinotrophic host.</title>
        <authorList>
            <person name="La Cono V."/>
            <person name="Arcadi E."/>
            <person name="Crisafi F."/>
            <person name="Denaro R."/>
            <person name="La Spada G."/>
            <person name="Messina E."/>
            <person name="Smedile F."/>
            <person name="Toshchakov S.V."/>
            <person name="Shevchenko M.A."/>
            <person name="Golyshin P.N."/>
            <person name="Golyshina O.V."/>
            <person name="Ferrer M."/>
            <person name="Rohde M."/>
            <person name="Mushegian A."/>
            <person name="Sorokin D.Y."/>
            <person name="Giuliano L."/>
            <person name="Yakimov M.M."/>
        </authorList>
    </citation>
    <scope>NUCLEOTIDE SEQUENCE [LARGE SCALE GENOMIC DNA]</scope>
    <source>
        <strain evidence="18">LC1Nh</strain>
    </source>
</reference>
<dbReference type="GeneID" id="42365280"/>
<name>A0A5Q0UGQ6_9ARCH</name>
<dbReference type="InterPro" id="IPR007121">
    <property type="entry name" value="RNA_pol_bsu_CS"/>
</dbReference>
<keyword evidence="5 17" id="KW-0240">DNA-directed RNA polymerase</keyword>
<dbReference type="InterPro" id="IPR037033">
    <property type="entry name" value="DNA-dir_RNAP_su2_hyb_sf"/>
</dbReference>
<dbReference type="GO" id="GO:0003677">
    <property type="term" value="F:DNA binding"/>
    <property type="evidence" value="ECO:0007669"/>
    <property type="project" value="UniProtKB-KW"/>
</dbReference>
<dbReference type="GO" id="GO:0005737">
    <property type="term" value="C:cytoplasm"/>
    <property type="evidence" value="ECO:0007669"/>
    <property type="project" value="UniProtKB-SubCell"/>
</dbReference>
<keyword evidence="9" id="KW-0479">Metal-binding</keyword>
<sequence length="599" mass="67217">MTDVFLDGQILGDIDDPEEIREEIIDRRRQGDIQKEVSIYYAEDKDEIRINTDAGRVLRPVIIVEDGEPQLTEEDVEKLAEGEVTLEDFEEEGKIEYMDAEEEENAYVAMEREEITEEHTHLDIDPEIINGLSASLVVYPEHNRGDRVNFGAKMSGQSLGMPTRDFHQRFETRSNILTYPQQPIVETNTFNSILGDHPIAQNMVIALASFDGYNIEDAVIMNKASVERGTGRSTYMRTYKTEAQRYWGGQKDEIGIPDKDVRGYRREEVYGHLDEDGLANPETEVDSDDVLVGKTSPPKFLGSGGAEEVQMGLADRRETSLTVRHGEQGKVDKVMVSETGDGDKLIKTKMREYRIPELGDKFATRHGQKGTIGMLAPEENMPFTKQGITPDMIMSTHAIPSRMTVSQIIELIGGKVGALRGEPVDGSAYHNEDKDKLRDQLEELGFESSGKETMYNGVTGEEMEAEIMIGPGYYMKLSHMVGDKVHARGRGPVTLLTKQPTEGRSQEGGLRLGEMEKDVFVGHGASLLLKERFGADETEIKVCENCGEIAIHDREENEEYCPNCESGDLDETEIPHAFLLLMNELKSMMMDTEIELEDN</sequence>
<dbReference type="GO" id="GO:0032549">
    <property type="term" value="F:ribonucleoside binding"/>
    <property type="evidence" value="ECO:0007669"/>
    <property type="project" value="InterPro"/>
</dbReference>
<dbReference type="AlphaFoldDB" id="A0A5Q0UGQ6"/>
<evidence type="ECO:0000256" key="6">
    <source>
        <dbReference type="ARBA" id="ARBA00022490"/>
    </source>
</evidence>
<keyword evidence="12" id="KW-0804">Transcription</keyword>
<dbReference type="Gene3D" id="3.90.1800.10">
    <property type="entry name" value="RNA polymerase alpha subunit dimerisation domain"/>
    <property type="match status" value="1"/>
</dbReference>
<dbReference type="Proteomes" id="UP000377803">
    <property type="component" value="Chromosome"/>
</dbReference>
<keyword evidence="10" id="KW-0862">Zinc</keyword>
<dbReference type="CDD" id="cd00653">
    <property type="entry name" value="RNA_pol_B_RPB2"/>
    <property type="match status" value="1"/>
</dbReference>
<dbReference type="RefSeq" id="WP_153550514.1">
    <property type="nucleotide sequence ID" value="NZ_CP040089.1"/>
</dbReference>
<dbReference type="InterPro" id="IPR014724">
    <property type="entry name" value="RNA_pol_RPB2_OB-fold"/>
</dbReference>
<keyword evidence="8 17" id="KW-0548">Nucleotidyltransferase</keyword>
<evidence type="ECO:0000256" key="1">
    <source>
        <dbReference type="ARBA" id="ARBA00001947"/>
    </source>
</evidence>
<dbReference type="GO" id="GO:0006351">
    <property type="term" value="P:DNA-templated transcription"/>
    <property type="evidence" value="ECO:0007669"/>
    <property type="project" value="InterPro"/>
</dbReference>
<evidence type="ECO:0000259" key="15">
    <source>
        <dbReference type="Pfam" id="PF04560"/>
    </source>
</evidence>
<dbReference type="InterPro" id="IPR015712">
    <property type="entry name" value="DNA-dir_RNA_pol_su2"/>
</dbReference>